<protein>
    <recommendedName>
        <fullName evidence="3">Anti-sigma factor NepR domain-containing protein</fullName>
    </recommendedName>
</protein>
<proteinExistence type="predicted"/>
<keyword evidence="2" id="KW-1185">Reference proteome</keyword>
<evidence type="ECO:0000313" key="1">
    <source>
        <dbReference type="EMBL" id="MBO1074850.1"/>
    </source>
</evidence>
<accession>A0ABS3KBN3</accession>
<gene>
    <name evidence="1" type="ORF">IAI60_09535</name>
</gene>
<sequence length="50" mass="6045">MMKRYGRLVTVEQRALDQWTQRALQERYGRTMDDPLPDELLALIQQFPEH</sequence>
<reference evidence="1 2" key="1">
    <citation type="submission" date="2020-09" db="EMBL/GenBank/DDBJ databases">
        <title>Roseomonas.</title>
        <authorList>
            <person name="Zhu W."/>
        </authorList>
    </citation>
    <scope>NUCLEOTIDE SEQUENCE [LARGE SCALE GENOMIC DNA]</scope>
    <source>
        <strain evidence="1 2">1311</strain>
    </source>
</reference>
<organism evidence="1 2">
    <name type="scientific">Roseomonas marmotae</name>
    <dbReference type="NCBI Taxonomy" id="2768161"/>
    <lineage>
        <taxon>Bacteria</taxon>
        <taxon>Pseudomonadati</taxon>
        <taxon>Pseudomonadota</taxon>
        <taxon>Alphaproteobacteria</taxon>
        <taxon>Acetobacterales</taxon>
        <taxon>Roseomonadaceae</taxon>
        <taxon>Roseomonas</taxon>
    </lineage>
</organism>
<comment type="caution">
    <text evidence="1">The sequence shown here is derived from an EMBL/GenBank/DDBJ whole genome shotgun (WGS) entry which is preliminary data.</text>
</comment>
<name>A0ABS3KBN3_9PROT</name>
<dbReference type="RefSeq" id="WP_207446674.1">
    <property type="nucleotide sequence ID" value="NZ_CP061091.1"/>
</dbReference>
<evidence type="ECO:0008006" key="3">
    <source>
        <dbReference type="Google" id="ProtNLM"/>
    </source>
</evidence>
<evidence type="ECO:0000313" key="2">
    <source>
        <dbReference type="Proteomes" id="UP001518990"/>
    </source>
</evidence>
<dbReference type="Proteomes" id="UP001518990">
    <property type="component" value="Unassembled WGS sequence"/>
</dbReference>
<dbReference type="EMBL" id="JACTNF010000008">
    <property type="protein sequence ID" value="MBO1074850.1"/>
    <property type="molecule type" value="Genomic_DNA"/>
</dbReference>